<dbReference type="PANTHER" id="PTHR32552">
    <property type="entry name" value="FERRICHROME IRON RECEPTOR-RELATED"/>
    <property type="match status" value="1"/>
</dbReference>
<dbReference type="Pfam" id="PF07715">
    <property type="entry name" value="Plug"/>
    <property type="match status" value="1"/>
</dbReference>
<sequence length="700" mass="75198">MTHTPRLRQFALLCTSALGTLGWAAPAMAEMAADAADSPTIIVYGRPDGYDTEKTPTATKTSTPLVDVPQAMNVISREQLNDQGIDSLGDALRFVPGVVLGQGEGHRDQITLRGQSSTADFFVDGLRDDAQYYRPLYNAERVEVLKGANALIFGRGGGGGVINRVSKAPEYDRTRVGANASVDTFGGWTLSADLGAPLSDTIGTRINAAYEEFDNHRQNYGGHFIGVTPTIGAQLGEATTLTVTYEYAEDDRLTDRGVPSRAGQPLTGYDATFFGSVDLNRSEVTAHLAHMRLDHAFSDSLSANFNAQYAHYDKYYGNVFPRAAVTAANTVELTGYNSTTVRENGIVQGNLVWTGDTGGIGHTLLLGFEAATQDTAATRADARFGGATVTSVALAKQITLPSGITFGPITSSSVSDVRALSAYVQDQIDIGEHLKLVAGLRYDDFRITSTNRINGFKGQRSDGKWSPRLGVIVKPQDNLSLYASYAKSFLPQSGDQFTVLDATTQALAPESFRNLEAGVKWDISTALAFTLAAYQLDRTNTRATDPVTGNVVQTGKSRTKGIEASLVGQLTDGLQVSLGYALQDGEIRATTTAAPAGRRLAQLPRHQLSAWGRYQLTDKLGIGLGLLHQSSQFSTISSAVRMPAFTRLDAGVFYDVSDRIALQLNVENLTDADYFPSAHTDNNITAGEPLNAKLTLRVKY</sequence>
<comment type="subcellular location">
    <subcellularLocation>
        <location evidence="1 14">Cell outer membrane</location>
        <topology evidence="1 14">Multi-pass membrane protein</topology>
    </subcellularLocation>
</comment>
<feature type="domain" description="TonB-dependent receptor plug" evidence="18">
    <location>
        <begin position="65"/>
        <end position="161"/>
    </location>
</feature>
<dbReference type="PANTHER" id="PTHR32552:SF68">
    <property type="entry name" value="FERRICHROME OUTER MEMBRANE TRANSPORTER_PHAGE RECEPTOR"/>
    <property type="match status" value="1"/>
</dbReference>
<evidence type="ECO:0000256" key="1">
    <source>
        <dbReference type="ARBA" id="ARBA00004571"/>
    </source>
</evidence>
<dbReference type="InterPro" id="IPR039426">
    <property type="entry name" value="TonB-dep_rcpt-like"/>
</dbReference>
<keyword evidence="11 14" id="KW-0472">Membrane</keyword>
<protein>
    <submittedName>
        <fullName evidence="19">Ligand-gated channel protein</fullName>
    </submittedName>
</protein>
<dbReference type="GO" id="GO:0015891">
    <property type="term" value="P:siderophore transport"/>
    <property type="evidence" value="ECO:0007669"/>
    <property type="project" value="InterPro"/>
</dbReference>
<dbReference type="GO" id="GO:0009279">
    <property type="term" value="C:cell outer membrane"/>
    <property type="evidence" value="ECO:0007669"/>
    <property type="project" value="UniProtKB-SubCell"/>
</dbReference>
<evidence type="ECO:0000256" key="10">
    <source>
        <dbReference type="ARBA" id="ARBA00023077"/>
    </source>
</evidence>
<evidence type="ECO:0000256" key="16">
    <source>
        <dbReference type="SAM" id="SignalP"/>
    </source>
</evidence>
<evidence type="ECO:0000256" key="5">
    <source>
        <dbReference type="ARBA" id="ARBA00022496"/>
    </source>
</evidence>
<reference evidence="19" key="2">
    <citation type="submission" date="2020-09" db="EMBL/GenBank/DDBJ databases">
        <authorList>
            <person name="Sun Q."/>
            <person name="Kim S."/>
        </authorList>
    </citation>
    <scope>NUCLEOTIDE SEQUENCE</scope>
    <source>
        <strain evidence="19">KCTC 32422</strain>
    </source>
</reference>
<evidence type="ECO:0000256" key="8">
    <source>
        <dbReference type="ARBA" id="ARBA00023004"/>
    </source>
</evidence>
<dbReference type="Proteomes" id="UP000634139">
    <property type="component" value="Unassembled WGS sequence"/>
</dbReference>
<dbReference type="InterPro" id="IPR010105">
    <property type="entry name" value="TonB_sidphr_rcpt"/>
</dbReference>
<dbReference type="GO" id="GO:0038023">
    <property type="term" value="F:signaling receptor activity"/>
    <property type="evidence" value="ECO:0007669"/>
    <property type="project" value="InterPro"/>
</dbReference>
<evidence type="ECO:0000256" key="15">
    <source>
        <dbReference type="RuleBase" id="RU003357"/>
    </source>
</evidence>
<dbReference type="GO" id="GO:0015344">
    <property type="term" value="F:siderophore uptake transmembrane transporter activity"/>
    <property type="evidence" value="ECO:0007669"/>
    <property type="project" value="TreeGrafter"/>
</dbReference>
<dbReference type="SUPFAM" id="SSF56935">
    <property type="entry name" value="Porins"/>
    <property type="match status" value="1"/>
</dbReference>
<keyword evidence="12" id="KW-0675">Receptor</keyword>
<keyword evidence="10 15" id="KW-0798">TonB box</keyword>
<evidence type="ECO:0000256" key="3">
    <source>
        <dbReference type="ARBA" id="ARBA00022448"/>
    </source>
</evidence>
<feature type="signal peptide" evidence="16">
    <location>
        <begin position="1"/>
        <end position="29"/>
    </location>
</feature>
<keyword evidence="5" id="KW-0410">Iron transport</keyword>
<evidence type="ECO:0000256" key="14">
    <source>
        <dbReference type="PROSITE-ProRule" id="PRU01360"/>
    </source>
</evidence>
<dbReference type="Gene3D" id="2.40.170.20">
    <property type="entry name" value="TonB-dependent receptor, beta-barrel domain"/>
    <property type="match status" value="1"/>
</dbReference>
<evidence type="ECO:0000259" key="18">
    <source>
        <dbReference type="Pfam" id="PF07715"/>
    </source>
</evidence>
<keyword evidence="8" id="KW-0408">Iron</keyword>
<evidence type="ECO:0000256" key="6">
    <source>
        <dbReference type="ARBA" id="ARBA00022692"/>
    </source>
</evidence>
<dbReference type="AlphaFoldDB" id="A0A918RLW0"/>
<keyword evidence="9" id="KW-0406">Ion transport</keyword>
<keyword evidence="20" id="KW-1185">Reference proteome</keyword>
<name>A0A918RLW0_9SPHN</name>
<dbReference type="Pfam" id="PF00593">
    <property type="entry name" value="TonB_dep_Rec_b-barrel"/>
    <property type="match status" value="1"/>
</dbReference>
<dbReference type="InterPro" id="IPR000531">
    <property type="entry name" value="Beta-barrel_TonB"/>
</dbReference>
<dbReference type="InterPro" id="IPR012910">
    <property type="entry name" value="Plug_dom"/>
</dbReference>
<dbReference type="PROSITE" id="PS52016">
    <property type="entry name" value="TONB_DEPENDENT_REC_3"/>
    <property type="match status" value="1"/>
</dbReference>
<dbReference type="NCBIfam" id="TIGR01783">
    <property type="entry name" value="TonB-siderophor"/>
    <property type="match status" value="1"/>
</dbReference>
<keyword evidence="7 16" id="KW-0732">Signal</keyword>
<evidence type="ECO:0000313" key="20">
    <source>
        <dbReference type="Proteomes" id="UP000634139"/>
    </source>
</evidence>
<evidence type="ECO:0000256" key="12">
    <source>
        <dbReference type="ARBA" id="ARBA00023170"/>
    </source>
</evidence>
<evidence type="ECO:0000256" key="2">
    <source>
        <dbReference type="ARBA" id="ARBA00009810"/>
    </source>
</evidence>
<dbReference type="InterPro" id="IPR036942">
    <property type="entry name" value="Beta-barrel_TonB_sf"/>
</dbReference>
<reference evidence="19" key="1">
    <citation type="journal article" date="2014" name="Int. J. Syst. Evol. Microbiol.">
        <title>Complete genome sequence of Corynebacterium casei LMG S-19264T (=DSM 44701T), isolated from a smear-ripened cheese.</title>
        <authorList>
            <consortium name="US DOE Joint Genome Institute (JGI-PGF)"/>
            <person name="Walter F."/>
            <person name="Albersmeier A."/>
            <person name="Kalinowski J."/>
            <person name="Ruckert C."/>
        </authorList>
    </citation>
    <scope>NUCLEOTIDE SEQUENCE</scope>
    <source>
        <strain evidence="19">KCTC 32422</strain>
    </source>
</reference>
<accession>A0A918RLW0</accession>
<gene>
    <name evidence="19" type="ORF">GCM10011617_25560</name>
</gene>
<keyword evidence="6 14" id="KW-0812">Transmembrane</keyword>
<organism evidence="19 20">
    <name type="scientific">Novosphingobium arvoryzae</name>
    <dbReference type="NCBI Taxonomy" id="1256514"/>
    <lineage>
        <taxon>Bacteria</taxon>
        <taxon>Pseudomonadati</taxon>
        <taxon>Pseudomonadota</taxon>
        <taxon>Alphaproteobacteria</taxon>
        <taxon>Sphingomonadales</taxon>
        <taxon>Sphingomonadaceae</taxon>
        <taxon>Novosphingobium</taxon>
    </lineage>
</organism>
<feature type="chain" id="PRO_5036978502" evidence="16">
    <location>
        <begin position="30"/>
        <end position="700"/>
    </location>
</feature>
<evidence type="ECO:0000256" key="4">
    <source>
        <dbReference type="ARBA" id="ARBA00022452"/>
    </source>
</evidence>
<feature type="domain" description="TonB-dependent receptor-like beta-barrel" evidence="17">
    <location>
        <begin position="234"/>
        <end position="669"/>
    </location>
</feature>
<evidence type="ECO:0000256" key="9">
    <source>
        <dbReference type="ARBA" id="ARBA00023065"/>
    </source>
</evidence>
<dbReference type="CDD" id="cd01347">
    <property type="entry name" value="ligand_gated_channel"/>
    <property type="match status" value="1"/>
</dbReference>
<keyword evidence="13 14" id="KW-0998">Cell outer membrane</keyword>
<evidence type="ECO:0000256" key="13">
    <source>
        <dbReference type="ARBA" id="ARBA00023237"/>
    </source>
</evidence>
<dbReference type="RefSeq" id="WP_189542165.1">
    <property type="nucleotide sequence ID" value="NZ_BMZD01000006.1"/>
</dbReference>
<dbReference type="EMBL" id="BMZD01000006">
    <property type="protein sequence ID" value="GHA03395.1"/>
    <property type="molecule type" value="Genomic_DNA"/>
</dbReference>
<proteinExistence type="inferred from homology"/>
<evidence type="ECO:0000256" key="11">
    <source>
        <dbReference type="ARBA" id="ARBA00023136"/>
    </source>
</evidence>
<evidence type="ECO:0000259" key="17">
    <source>
        <dbReference type="Pfam" id="PF00593"/>
    </source>
</evidence>
<evidence type="ECO:0000313" key="19">
    <source>
        <dbReference type="EMBL" id="GHA03395.1"/>
    </source>
</evidence>
<keyword evidence="3 14" id="KW-0813">Transport</keyword>
<dbReference type="InterPro" id="IPR037066">
    <property type="entry name" value="Plug_dom_sf"/>
</dbReference>
<comment type="caution">
    <text evidence="19">The sequence shown here is derived from an EMBL/GenBank/DDBJ whole genome shotgun (WGS) entry which is preliminary data.</text>
</comment>
<dbReference type="Gene3D" id="2.170.130.10">
    <property type="entry name" value="TonB-dependent receptor, plug domain"/>
    <property type="match status" value="1"/>
</dbReference>
<evidence type="ECO:0000256" key="7">
    <source>
        <dbReference type="ARBA" id="ARBA00022729"/>
    </source>
</evidence>
<keyword evidence="4 14" id="KW-1134">Transmembrane beta strand</keyword>
<comment type="similarity">
    <text evidence="2 14 15">Belongs to the TonB-dependent receptor family.</text>
</comment>